<evidence type="ECO:0000256" key="1">
    <source>
        <dbReference type="ARBA" id="ARBA00005721"/>
    </source>
</evidence>
<dbReference type="EMBL" id="LRRQ01000180">
    <property type="protein sequence ID" value="OAM87174.1"/>
    <property type="molecule type" value="Genomic_DNA"/>
</dbReference>
<dbReference type="PANTHER" id="PTHR34297">
    <property type="entry name" value="HYPOTHETICAL CYTOSOLIC PROTEIN-RELATED"/>
    <property type="match status" value="1"/>
</dbReference>
<protein>
    <recommendedName>
        <fullName evidence="4">Asp23/Gls24 family envelope stress response protein</fullName>
    </recommendedName>
</protein>
<proteinExistence type="inferred from homology"/>
<dbReference type="Pfam" id="PF03780">
    <property type="entry name" value="Asp23"/>
    <property type="match status" value="1"/>
</dbReference>
<accession>A0A178IAY0</accession>
<evidence type="ECO:0008006" key="4">
    <source>
        <dbReference type="Google" id="ProtNLM"/>
    </source>
</evidence>
<gene>
    <name evidence="2" type="ORF">AW736_25040</name>
</gene>
<comment type="similarity">
    <text evidence="1">Belongs to the asp23 family.</text>
</comment>
<sequence>MADNEFTTSSFRDDEQPELGDIKINHNVIASIVRLAASQVPGVSGVGGGFADDLTELFTKRETDHRGVKIVEDSDDAYAIEVRIIITYGFEIGKTALDVQLAVHKQVMGMTGKNVSRVDVIVEGVRLPSDTATSDKNDTFWPDTDTD</sequence>
<evidence type="ECO:0000313" key="2">
    <source>
        <dbReference type="EMBL" id="OAM87174.1"/>
    </source>
</evidence>
<name>A0A178IAY0_9BACT</name>
<dbReference type="OrthoDB" id="196115at2"/>
<dbReference type="InterPro" id="IPR005531">
    <property type="entry name" value="Asp23"/>
</dbReference>
<organism evidence="2 3">
    <name type="scientific">Termitidicoccus mucosus</name>
    <dbReference type="NCBI Taxonomy" id="1184151"/>
    <lineage>
        <taxon>Bacteria</taxon>
        <taxon>Pseudomonadati</taxon>
        <taxon>Verrucomicrobiota</taxon>
        <taxon>Opitutia</taxon>
        <taxon>Opitutales</taxon>
        <taxon>Opitutaceae</taxon>
        <taxon>Termitidicoccus</taxon>
    </lineage>
</organism>
<comment type="caution">
    <text evidence="2">The sequence shown here is derived from an EMBL/GenBank/DDBJ whole genome shotgun (WGS) entry which is preliminary data.</text>
</comment>
<dbReference type="STRING" id="1184151.AW736_25040"/>
<dbReference type="AlphaFoldDB" id="A0A178IAY0"/>
<dbReference type="Proteomes" id="UP000078486">
    <property type="component" value="Unassembled WGS sequence"/>
</dbReference>
<reference evidence="2 3" key="1">
    <citation type="submission" date="2016-01" db="EMBL/GenBank/DDBJ databases">
        <title>High potential of lignocellulose degradation of a new Verrucomicrobia species.</title>
        <authorList>
            <person name="Wang Y."/>
            <person name="Shi Y."/>
            <person name="Qiu Z."/>
            <person name="Liu S."/>
            <person name="Yang H."/>
        </authorList>
    </citation>
    <scope>NUCLEOTIDE SEQUENCE [LARGE SCALE GENOMIC DNA]</scope>
    <source>
        <strain evidence="2 3">TSB47</strain>
    </source>
</reference>
<evidence type="ECO:0000313" key="3">
    <source>
        <dbReference type="Proteomes" id="UP000078486"/>
    </source>
</evidence>
<keyword evidence="3" id="KW-1185">Reference proteome</keyword>
<dbReference type="RefSeq" id="WP_068773049.1">
    <property type="nucleotide sequence ID" value="NZ_CP109796.1"/>
</dbReference>